<dbReference type="RefSeq" id="WP_045927344.1">
    <property type="nucleotide sequence ID" value="NZ_JBHSZS010000005.1"/>
</dbReference>
<dbReference type="InterPro" id="IPR037171">
    <property type="entry name" value="NagB/RpiA_transferase-like"/>
</dbReference>
<reference evidence="5 6" key="1">
    <citation type="submission" date="2014-12" db="EMBL/GenBank/DDBJ databases">
        <title>Comparative genomics of the lactic acid bacteria isolated from the honey bee gut.</title>
        <authorList>
            <person name="Ellegaard K.M."/>
            <person name="Tamarit D."/>
            <person name="Javelind E."/>
            <person name="Olofsson T."/>
            <person name="Andersson S.G."/>
            <person name="Vasquez A."/>
        </authorList>
    </citation>
    <scope>NUCLEOTIDE SEQUENCE [LARGE SCALE GENOMIC DNA]</scope>
    <source>
        <strain evidence="5 6">Biut2</strain>
    </source>
</reference>
<dbReference type="HOGENOM" id="CLU_026774_4_0_9"/>
<gene>
    <name evidence="5" type="ORF">JF76_01030</name>
</gene>
<dbReference type="InterPro" id="IPR014388">
    <property type="entry name" value="3-oxoacid_CoA-transferase"/>
</dbReference>
<dbReference type="PIRSF" id="PIRSF000858">
    <property type="entry name" value="SCOT-t"/>
    <property type="match status" value="1"/>
</dbReference>
<dbReference type="PANTHER" id="PTHR43293">
    <property type="entry name" value="ACETATE COA-TRANSFERASE YDIF"/>
    <property type="match status" value="1"/>
</dbReference>
<dbReference type="Proteomes" id="UP000033533">
    <property type="component" value="Unassembled WGS sequence"/>
</dbReference>
<protein>
    <submittedName>
        <fullName evidence="5">CoA transferase</fullName>
    </submittedName>
</protein>
<organism evidence="5 6">
    <name type="scientific">Lactobacillus kullabergensis</name>
    <dbReference type="NCBI Taxonomy" id="1218493"/>
    <lineage>
        <taxon>Bacteria</taxon>
        <taxon>Bacillati</taxon>
        <taxon>Bacillota</taxon>
        <taxon>Bacilli</taxon>
        <taxon>Lactobacillales</taxon>
        <taxon>Lactobacillaceae</taxon>
        <taxon>Lactobacillus</taxon>
    </lineage>
</organism>
<feature type="active site" description="5-glutamyl coenzyme A thioester intermediate" evidence="4">
    <location>
        <position position="328"/>
    </location>
</feature>
<evidence type="ECO:0000256" key="3">
    <source>
        <dbReference type="PIRNR" id="PIRNR000858"/>
    </source>
</evidence>
<proteinExistence type="inferred from homology"/>
<evidence type="ECO:0000256" key="1">
    <source>
        <dbReference type="ARBA" id="ARBA00007154"/>
    </source>
</evidence>
<dbReference type="Gene3D" id="3.40.1080.10">
    <property type="entry name" value="Glutaconate Coenzyme A-transferase"/>
    <property type="match status" value="2"/>
</dbReference>
<dbReference type="PATRIC" id="fig|1218493.3.peg.110"/>
<evidence type="ECO:0000256" key="4">
    <source>
        <dbReference type="PIRSR" id="PIRSR000858-1"/>
    </source>
</evidence>
<comment type="similarity">
    <text evidence="1 3">Belongs to the 3-oxoacid CoA-transferase family.</text>
</comment>
<dbReference type="SMART" id="SM00882">
    <property type="entry name" value="CoA_trans"/>
    <property type="match status" value="1"/>
</dbReference>
<dbReference type="STRING" id="1218493.JF76_01030"/>
<dbReference type="GO" id="GO:0046952">
    <property type="term" value="P:ketone body catabolic process"/>
    <property type="evidence" value="ECO:0007669"/>
    <property type="project" value="InterPro"/>
</dbReference>
<dbReference type="GO" id="GO:0008410">
    <property type="term" value="F:CoA-transferase activity"/>
    <property type="evidence" value="ECO:0007669"/>
    <property type="project" value="InterPro"/>
</dbReference>
<evidence type="ECO:0000313" key="5">
    <source>
        <dbReference type="EMBL" id="KJY59142.1"/>
    </source>
</evidence>
<keyword evidence="2 3" id="KW-0808">Transferase</keyword>
<name>A0A0F4LJW6_9LACO</name>
<comment type="caution">
    <text evidence="5">The sequence shown here is derived from an EMBL/GenBank/DDBJ whole genome shotgun (WGS) entry which is preliminary data.</text>
</comment>
<dbReference type="InterPro" id="IPR004165">
    <property type="entry name" value="CoA_trans_fam_I"/>
</dbReference>
<dbReference type="Pfam" id="PF01144">
    <property type="entry name" value="CoA_trans"/>
    <property type="match status" value="1"/>
</dbReference>
<dbReference type="EMBL" id="JXBY01000002">
    <property type="protein sequence ID" value="KJY59142.1"/>
    <property type="molecule type" value="Genomic_DNA"/>
</dbReference>
<dbReference type="SUPFAM" id="SSF100950">
    <property type="entry name" value="NagB/RpiA/CoA transferase-like"/>
    <property type="match status" value="2"/>
</dbReference>
<dbReference type="AlphaFoldDB" id="A0A0F4LJW6"/>
<accession>A0A0F4LJW6</accession>
<dbReference type="PANTHER" id="PTHR43293:SF1">
    <property type="entry name" value="ACETATE COA-TRANSFERASE YDIF"/>
    <property type="match status" value="1"/>
</dbReference>
<evidence type="ECO:0000256" key="2">
    <source>
        <dbReference type="ARBA" id="ARBA00022679"/>
    </source>
</evidence>
<evidence type="ECO:0000313" key="6">
    <source>
        <dbReference type="Proteomes" id="UP000033533"/>
    </source>
</evidence>
<sequence>MAIQFINSQKAAELIPDNAVIALDGLLGADSPEEILEYLRARYKKEGHPKGLDVWHASGIGDSKHRGTNNFAEKGFLHRLVGGHYALAPELAPLSEANDFEAFNFPQGVLSQIFRDSAAHKPVLITNVGLGTFVDPKISGGRLNDAAKKATLVNRINIHGKDYLAYEVPKPNIALLRGTYADEDGNITFDDEPLTLVATAVAMAAHNNGGKVFVQVKRVVKSGSMNPKDIRIPGVLVDYVVETENKDMTRQTTDTIYNPDFVNSAVVKEADEINVPLDSKKVIARRATCILDQRTDHVVNFGIGKYPETCSLVLKEEGLLDNIVTTVEGGSFGGTPLVGGDFGAAIAPQAIIDEPYMFDFYDGGGIDLTFLGLAEADRKGNLNVSKFGPKVAGTGGFVDITQNTPKIVFTGTFTAAGLKEEVKDGKLHIIKEGKVKKFVKDVQQVTFSGEVAYENNQKVWYVTERAVFELVKDGLKLIEIAPGIDLQKDILDQMEFKPIISDNLKEMDPRIFQEPIMNIKNNS</sequence>
<dbReference type="OrthoDB" id="9805230at2"/>